<gene>
    <name evidence="2" type="ORF">ACFFUU_10075</name>
</gene>
<proteinExistence type="predicted"/>
<dbReference type="Proteomes" id="UP001589576">
    <property type="component" value="Unassembled WGS sequence"/>
</dbReference>
<accession>A0ABV5GFR1</accession>
<evidence type="ECO:0000313" key="3">
    <source>
        <dbReference type="Proteomes" id="UP001589576"/>
    </source>
</evidence>
<dbReference type="EMBL" id="JBHMFB010000017">
    <property type="protein sequence ID" value="MFB9089948.1"/>
    <property type="molecule type" value="Genomic_DNA"/>
</dbReference>
<comment type="caution">
    <text evidence="2">The sequence shown here is derived from an EMBL/GenBank/DDBJ whole genome shotgun (WGS) entry which is preliminary data.</text>
</comment>
<keyword evidence="1" id="KW-1133">Transmembrane helix</keyword>
<keyword evidence="1" id="KW-0472">Membrane</keyword>
<evidence type="ECO:0008006" key="4">
    <source>
        <dbReference type="Google" id="ProtNLM"/>
    </source>
</evidence>
<organism evidence="2 3">
    <name type="scientific">Flavobacterium paronense</name>
    <dbReference type="NCBI Taxonomy" id="1392775"/>
    <lineage>
        <taxon>Bacteria</taxon>
        <taxon>Pseudomonadati</taxon>
        <taxon>Bacteroidota</taxon>
        <taxon>Flavobacteriia</taxon>
        <taxon>Flavobacteriales</taxon>
        <taxon>Flavobacteriaceae</taxon>
        <taxon>Flavobacterium</taxon>
    </lineage>
</organism>
<evidence type="ECO:0000256" key="1">
    <source>
        <dbReference type="SAM" id="Phobius"/>
    </source>
</evidence>
<evidence type="ECO:0000313" key="2">
    <source>
        <dbReference type="EMBL" id="MFB9089948.1"/>
    </source>
</evidence>
<name>A0ABV5GFR1_9FLAO</name>
<keyword evidence="1" id="KW-0812">Transmembrane</keyword>
<feature type="transmembrane region" description="Helical" evidence="1">
    <location>
        <begin position="6"/>
        <end position="23"/>
    </location>
</feature>
<feature type="transmembrane region" description="Helical" evidence="1">
    <location>
        <begin position="51"/>
        <end position="69"/>
    </location>
</feature>
<keyword evidence="3" id="KW-1185">Reference proteome</keyword>
<protein>
    <recommendedName>
        <fullName evidence="4">DUF3185 family protein</fullName>
    </recommendedName>
</protein>
<sequence>MNTSKLIGALLIIVSISIGYIGLNKIADNTKQINFLGLKIDASNESGKQQGYMYIGAAILLFAGGIYTLKSKS</sequence>
<reference evidence="2 3" key="1">
    <citation type="submission" date="2024-09" db="EMBL/GenBank/DDBJ databases">
        <authorList>
            <person name="Sun Q."/>
            <person name="Mori K."/>
        </authorList>
    </citation>
    <scope>NUCLEOTIDE SEQUENCE [LARGE SCALE GENOMIC DNA]</scope>
    <source>
        <strain evidence="2 3">CECT 8460</strain>
    </source>
</reference>
<dbReference type="RefSeq" id="WP_290284679.1">
    <property type="nucleotide sequence ID" value="NZ_JAUFQN010000019.1"/>
</dbReference>